<keyword evidence="8" id="KW-0456">Lyase</keyword>
<dbReference type="InterPro" id="IPR006176">
    <property type="entry name" value="3-OHacyl-CoA_DH_NAD-bd"/>
</dbReference>
<dbReference type="InterPro" id="IPR050136">
    <property type="entry name" value="FA_oxidation_alpha_subunit"/>
</dbReference>
<dbReference type="GO" id="GO:0006635">
    <property type="term" value="P:fatty acid beta-oxidation"/>
    <property type="evidence" value="ECO:0007669"/>
    <property type="project" value="UniProtKB-UniPathway"/>
</dbReference>
<evidence type="ECO:0000256" key="2">
    <source>
        <dbReference type="ARBA" id="ARBA00007005"/>
    </source>
</evidence>
<dbReference type="InterPro" id="IPR036291">
    <property type="entry name" value="NAD(P)-bd_dom_sf"/>
</dbReference>
<keyword evidence="4" id="KW-0442">Lipid degradation</keyword>
<comment type="pathway">
    <text evidence="1">Lipid metabolism; fatty acid beta-oxidation.</text>
</comment>
<evidence type="ECO:0000256" key="8">
    <source>
        <dbReference type="ARBA" id="ARBA00023239"/>
    </source>
</evidence>
<dbReference type="CDD" id="cd06558">
    <property type="entry name" value="crotonase-like"/>
    <property type="match status" value="1"/>
</dbReference>
<dbReference type="GO" id="GO:0070403">
    <property type="term" value="F:NAD+ binding"/>
    <property type="evidence" value="ECO:0007669"/>
    <property type="project" value="InterPro"/>
</dbReference>
<keyword evidence="6" id="KW-0520">NAD</keyword>
<dbReference type="Pfam" id="PF02737">
    <property type="entry name" value="3HCDH_N"/>
    <property type="match status" value="1"/>
</dbReference>
<evidence type="ECO:0000256" key="5">
    <source>
        <dbReference type="ARBA" id="ARBA00023002"/>
    </source>
</evidence>
<evidence type="ECO:0000313" key="14">
    <source>
        <dbReference type="Proteomes" id="UP000072741"/>
    </source>
</evidence>
<dbReference type="PANTHER" id="PTHR43612:SF3">
    <property type="entry name" value="TRIFUNCTIONAL ENZYME SUBUNIT ALPHA, MITOCHONDRIAL"/>
    <property type="match status" value="1"/>
</dbReference>
<sequence length="708" mass="75443">MIDYQVDADGIATLRWNVADRPMNVMNAESTAAFDAAVRRVLEDPAVKGAIVTSARPEFVAGGDLDLIRGIADAQQSFAASGPVSATLRRLETGGKPFVAAINGTALGGGLELCLACHRRIAADNPQAQFGLPEVTLGLLPAAGGTQRLPRMIGIKNALPYLLEGRKVGPAAALAAGIVDEVVPADQLLARAREWLLAEGAKATVKPWDAKGFKFPGGSPQTPGPTQLFFGVGGGLLQKTQGLVPAPEAILACVYDGCQVDIDTGLRIEQRQFARLATSQATKNMIRTLFYAMGEANRLADRPRGVPVRSYSRIAVLGAGMMGAGLAYVSAQAGLEVVLLDTSIEAAEKGKAYGAKVMDAQVAKGRLAAEKRDATLARVRCTTDYAQLAGCQLVIEAVFEDRAVKAEVTRRAEAAMDADAIFATNTSTLPITGLAEVSSRPAQFVGLHFFSPVEKMPLLEVIRGARTSEETIAHALDFAKRIRKTPIVVNDCPSFYANRAFAMFPYEAMTMLGEGVDPVLIENAGRQAGMPMPPLALIDEVSAELLHKAMKQLRADQGAAYREQPQDHVLTTMVERLGRLGRKVGQGFYDYPAEGARQLWSGLAEVFPRAAEQPTVDEVRERLMYSQSLEAARCVAEGIVSPRDADVGSLLGWGFPAVLGGALGQIDTVGSAAFVEACDRLARRHGERFEVPPALRELAASGGRYHPA</sequence>
<comment type="similarity">
    <text evidence="2">In the central section; belongs to the 3-hydroxyacyl-CoA dehydrogenase family.</text>
</comment>
<accession>A0A147H4T1</accession>
<dbReference type="OrthoDB" id="5287258at2"/>
<dbReference type="Pfam" id="PF00378">
    <property type="entry name" value="ECH_1"/>
    <property type="match status" value="1"/>
</dbReference>
<dbReference type="Gene3D" id="1.10.1040.50">
    <property type="match status" value="1"/>
</dbReference>
<name>A0A147H4T1_9BURK</name>
<dbReference type="SUPFAM" id="SSF48179">
    <property type="entry name" value="6-phosphogluconate dehydrogenase C-terminal domain-like"/>
    <property type="match status" value="2"/>
</dbReference>
<evidence type="ECO:0000256" key="6">
    <source>
        <dbReference type="ARBA" id="ARBA00023027"/>
    </source>
</evidence>
<evidence type="ECO:0000256" key="3">
    <source>
        <dbReference type="ARBA" id="ARBA00022832"/>
    </source>
</evidence>
<evidence type="ECO:0000256" key="4">
    <source>
        <dbReference type="ARBA" id="ARBA00022963"/>
    </source>
</evidence>
<protein>
    <submittedName>
        <fullName evidence="13">3-hydroxyacyl-CoA dehydrogenase</fullName>
    </submittedName>
</protein>
<dbReference type="UniPathway" id="UPA00659"/>
<reference evidence="13 14" key="1">
    <citation type="journal article" date="2016" name="Front. Microbiol.">
        <title>Genomic Resource of Rice Seed Associated Bacteria.</title>
        <authorList>
            <person name="Midha S."/>
            <person name="Bansal K."/>
            <person name="Sharma S."/>
            <person name="Kumar N."/>
            <person name="Patil P.P."/>
            <person name="Chaudhry V."/>
            <person name="Patil P.B."/>
        </authorList>
    </citation>
    <scope>NUCLEOTIDE SEQUENCE [LARGE SCALE GENOMIC DNA]</scope>
    <source>
        <strain evidence="13 14">NS331</strain>
    </source>
</reference>
<evidence type="ECO:0000259" key="11">
    <source>
        <dbReference type="Pfam" id="PF00725"/>
    </source>
</evidence>
<feature type="domain" description="3-hydroxyacyl-CoA dehydrogenase C-terminal" evidence="11">
    <location>
        <begin position="495"/>
        <end position="591"/>
    </location>
</feature>
<evidence type="ECO:0000256" key="10">
    <source>
        <dbReference type="ARBA" id="ARBA00049556"/>
    </source>
</evidence>
<keyword evidence="9" id="KW-0511">Multifunctional enzyme</keyword>
<dbReference type="FunFam" id="3.40.50.720:FF:000009">
    <property type="entry name" value="Fatty oxidation complex, alpha subunit"/>
    <property type="match status" value="1"/>
</dbReference>
<dbReference type="InterPro" id="IPR006108">
    <property type="entry name" value="3HC_DH_C"/>
</dbReference>
<dbReference type="AlphaFoldDB" id="A0A147H4T1"/>
<feature type="domain" description="3-hydroxyacyl-CoA dehydrogenase NAD binding" evidence="12">
    <location>
        <begin position="314"/>
        <end position="492"/>
    </location>
</feature>
<dbReference type="GO" id="GO:0004300">
    <property type="term" value="F:enoyl-CoA hydratase activity"/>
    <property type="evidence" value="ECO:0007669"/>
    <property type="project" value="TreeGrafter"/>
</dbReference>
<organism evidence="13 14">
    <name type="scientific">Pseudacidovorax intermedius</name>
    <dbReference type="NCBI Taxonomy" id="433924"/>
    <lineage>
        <taxon>Bacteria</taxon>
        <taxon>Pseudomonadati</taxon>
        <taxon>Pseudomonadota</taxon>
        <taxon>Betaproteobacteria</taxon>
        <taxon>Burkholderiales</taxon>
        <taxon>Comamonadaceae</taxon>
        <taxon>Pseudacidovorax</taxon>
    </lineage>
</organism>
<dbReference type="InterPro" id="IPR029045">
    <property type="entry name" value="ClpP/crotonase-like_dom_sf"/>
</dbReference>
<proteinExistence type="inferred from homology"/>
<keyword evidence="5" id="KW-0560">Oxidoreductase</keyword>
<evidence type="ECO:0000256" key="7">
    <source>
        <dbReference type="ARBA" id="ARBA00023098"/>
    </source>
</evidence>
<keyword evidence="7" id="KW-0443">Lipid metabolism</keyword>
<dbReference type="SUPFAM" id="SSF51735">
    <property type="entry name" value="NAD(P)-binding Rossmann-fold domains"/>
    <property type="match status" value="1"/>
</dbReference>
<comment type="caution">
    <text evidence="13">The sequence shown here is derived from an EMBL/GenBank/DDBJ whole genome shotgun (WGS) entry which is preliminary data.</text>
</comment>
<keyword evidence="14" id="KW-1185">Reference proteome</keyword>
<dbReference type="SUPFAM" id="SSF52096">
    <property type="entry name" value="ClpP/crotonase"/>
    <property type="match status" value="1"/>
</dbReference>
<comment type="catalytic activity">
    <reaction evidence="10">
        <text>a (3S)-3-hydroxyacyl-CoA + NAD(+) = a 3-oxoacyl-CoA + NADH + H(+)</text>
        <dbReference type="Rhea" id="RHEA:22432"/>
        <dbReference type="ChEBI" id="CHEBI:15378"/>
        <dbReference type="ChEBI" id="CHEBI:57318"/>
        <dbReference type="ChEBI" id="CHEBI:57540"/>
        <dbReference type="ChEBI" id="CHEBI:57945"/>
        <dbReference type="ChEBI" id="CHEBI:90726"/>
        <dbReference type="EC" id="1.1.1.35"/>
    </reaction>
</comment>
<evidence type="ECO:0000259" key="12">
    <source>
        <dbReference type="Pfam" id="PF02737"/>
    </source>
</evidence>
<dbReference type="GO" id="GO:0016509">
    <property type="term" value="F:long-chain (3S)-3-hydroxyacyl-CoA dehydrogenase (NAD+) activity"/>
    <property type="evidence" value="ECO:0007669"/>
    <property type="project" value="TreeGrafter"/>
</dbReference>
<keyword evidence="3" id="KW-0276">Fatty acid metabolism</keyword>
<dbReference type="PATRIC" id="fig|433924.3.peg.3006"/>
<dbReference type="RefSeq" id="WP_058641088.1">
    <property type="nucleotide sequence ID" value="NZ_LDSL01000038.1"/>
</dbReference>
<dbReference type="Proteomes" id="UP000072741">
    <property type="component" value="Unassembled WGS sequence"/>
</dbReference>
<dbReference type="EMBL" id="LDSL01000038">
    <property type="protein sequence ID" value="KTT24848.1"/>
    <property type="molecule type" value="Genomic_DNA"/>
</dbReference>
<dbReference type="PANTHER" id="PTHR43612">
    <property type="entry name" value="TRIFUNCTIONAL ENZYME SUBUNIT ALPHA"/>
    <property type="match status" value="1"/>
</dbReference>
<dbReference type="Gene3D" id="3.40.50.720">
    <property type="entry name" value="NAD(P)-binding Rossmann-like Domain"/>
    <property type="match status" value="1"/>
</dbReference>
<evidence type="ECO:0000313" key="13">
    <source>
        <dbReference type="EMBL" id="KTT24848.1"/>
    </source>
</evidence>
<dbReference type="Gene3D" id="3.90.226.10">
    <property type="entry name" value="2-enoyl-CoA Hydratase, Chain A, domain 1"/>
    <property type="match status" value="1"/>
</dbReference>
<evidence type="ECO:0000256" key="9">
    <source>
        <dbReference type="ARBA" id="ARBA00023268"/>
    </source>
</evidence>
<dbReference type="InterPro" id="IPR001753">
    <property type="entry name" value="Enoyl-CoA_hydra/iso"/>
</dbReference>
<gene>
    <name evidence="13" type="ORF">NS331_05690</name>
</gene>
<dbReference type="InterPro" id="IPR008927">
    <property type="entry name" value="6-PGluconate_DH-like_C_sf"/>
</dbReference>
<evidence type="ECO:0000256" key="1">
    <source>
        <dbReference type="ARBA" id="ARBA00005005"/>
    </source>
</evidence>
<dbReference type="Pfam" id="PF00725">
    <property type="entry name" value="3HCDH"/>
    <property type="match status" value="1"/>
</dbReference>